<feature type="binding site" evidence="4">
    <location>
        <position position="266"/>
    </location>
    <ligand>
        <name>Zn(2+)</name>
        <dbReference type="ChEBI" id="CHEBI:29105"/>
        <label>1</label>
    </ligand>
</feature>
<feature type="binding site" evidence="4">
    <location>
        <position position="226"/>
    </location>
    <ligand>
        <name>Zn(2+)</name>
        <dbReference type="ChEBI" id="CHEBI:29105"/>
        <label>1</label>
    </ligand>
</feature>
<evidence type="ECO:0000256" key="1">
    <source>
        <dbReference type="ARBA" id="ARBA00022723"/>
    </source>
</evidence>
<proteinExistence type="inferred from homology"/>
<feature type="binding site" evidence="4">
    <location>
        <position position="433"/>
    </location>
    <ligand>
        <name>Zn(2+)</name>
        <dbReference type="ChEBI" id="CHEBI:29105"/>
        <label>1</label>
    </ligand>
</feature>
<dbReference type="InterPro" id="IPR003607">
    <property type="entry name" value="HD/PDEase_dom"/>
</dbReference>
<accession>A0ABD3N064</accession>
<dbReference type="GO" id="GO:0016787">
    <property type="term" value="F:hydrolase activity"/>
    <property type="evidence" value="ECO:0007669"/>
    <property type="project" value="UniProtKB-KW"/>
</dbReference>
<dbReference type="GO" id="GO:0046872">
    <property type="term" value="F:metal ion binding"/>
    <property type="evidence" value="ECO:0007669"/>
    <property type="project" value="UniProtKB-KW"/>
</dbReference>
<dbReference type="InterPro" id="IPR002073">
    <property type="entry name" value="PDEase_catalytic_dom"/>
</dbReference>
<dbReference type="AlphaFoldDB" id="A0ABD3N064"/>
<dbReference type="PRINTS" id="PR00387">
    <property type="entry name" value="PDIESTERASE1"/>
</dbReference>
<dbReference type="Pfam" id="PF00233">
    <property type="entry name" value="PDEase_I"/>
    <property type="match status" value="1"/>
</dbReference>
<comment type="caution">
    <text evidence="7">The sequence shown here is derived from an EMBL/GenBank/DDBJ whole genome shotgun (WGS) entry which is preliminary data.</text>
</comment>
<dbReference type="EMBL" id="JALLAZ020001655">
    <property type="protein sequence ID" value="KAL3769509.1"/>
    <property type="molecule type" value="Genomic_DNA"/>
</dbReference>
<dbReference type="InterPro" id="IPR023088">
    <property type="entry name" value="PDEase"/>
</dbReference>
<keyword evidence="2 5" id="KW-0378">Hydrolase</keyword>
<sequence>MGRSFQRREAFVGNKGSSFLSSELSRFIREMEDNREDEDHHRHVSDVSRRQRRDAFVNSINPTALIPKDEMSSSIERVLTLEADDGSEVYCPPEWNALTMKTRAKLTSLLSWDNLSRWEFDIVDVTELSRDTMKGSSRNGFEYSRQCCPLLLVGWAILCAPMAQRAMEGSLGDNADTTTTAGRSSRGSAFPYPFSDLKINPSSVCNFLREVESRYSSENPYHNNIHAADVTQTLHCLLQFIGQENLCAIYEPVDIFALILAATFHDVGHPGLNNLYHKNARTNLAITYNDVSILENMHSAVGNSLLLGETKQPKWDVFQKFDDRQIERARSVMISAVMGTDMGSHFESVGNLAGFVEKVRTESTNAIGASGTSFSRDQNNSNSLLGVKQELPILSILVRVLSSEIKDENDESPKKECTHLANSILKFLLHAADISNPAKKLNLARYWADMALKEFFAQEGVRVANLTGM</sequence>
<feature type="domain" description="PDEase" evidence="6">
    <location>
        <begin position="194"/>
        <end position="469"/>
    </location>
</feature>
<evidence type="ECO:0000259" key="6">
    <source>
        <dbReference type="PROSITE" id="PS51845"/>
    </source>
</evidence>
<evidence type="ECO:0000313" key="7">
    <source>
        <dbReference type="EMBL" id="KAL3769509.1"/>
    </source>
</evidence>
<dbReference type="InterPro" id="IPR023174">
    <property type="entry name" value="PDEase_CS"/>
</dbReference>
<protein>
    <recommendedName>
        <fullName evidence="5">Phosphodiesterase</fullName>
        <ecNumber evidence="5">3.1.4.-</ecNumber>
    </recommendedName>
</protein>
<comment type="similarity">
    <text evidence="5">Belongs to the cyclic nucleotide phosphodiesterase family.</text>
</comment>
<feature type="active site" description="Proton donor" evidence="3">
    <location>
        <position position="222"/>
    </location>
</feature>
<dbReference type="SMART" id="SM00471">
    <property type="entry name" value="HDc"/>
    <property type="match status" value="1"/>
</dbReference>
<evidence type="ECO:0000256" key="3">
    <source>
        <dbReference type="PIRSR" id="PIRSR623088-1"/>
    </source>
</evidence>
<reference evidence="7 8" key="1">
    <citation type="submission" date="2024-10" db="EMBL/GenBank/DDBJ databases">
        <title>Updated reference genomes for cyclostephanoid diatoms.</title>
        <authorList>
            <person name="Roberts W.R."/>
            <person name="Alverson A.J."/>
        </authorList>
    </citation>
    <scope>NUCLEOTIDE SEQUENCE [LARGE SCALE GENOMIC DNA]</scope>
    <source>
        <strain evidence="7 8">AJA276-08</strain>
    </source>
</reference>
<keyword evidence="8" id="KW-1185">Reference proteome</keyword>
<dbReference type="Proteomes" id="UP001530315">
    <property type="component" value="Unassembled WGS sequence"/>
</dbReference>
<keyword evidence="1 4" id="KW-0479">Metal-binding</keyword>
<dbReference type="Gene3D" id="1.10.1300.10">
    <property type="entry name" value="3'5'-cyclic nucleotide phosphodiesterase, catalytic domain"/>
    <property type="match status" value="1"/>
</dbReference>
<name>A0ABD3N064_9STRA</name>
<dbReference type="CDD" id="cd00077">
    <property type="entry name" value="HDc"/>
    <property type="match status" value="1"/>
</dbReference>
<dbReference type="InterPro" id="IPR036971">
    <property type="entry name" value="PDEase_catalytic_dom_sf"/>
</dbReference>
<evidence type="ECO:0000256" key="5">
    <source>
        <dbReference type="RuleBase" id="RU363067"/>
    </source>
</evidence>
<dbReference type="SUPFAM" id="SSF109604">
    <property type="entry name" value="HD-domain/PDEase-like"/>
    <property type="match status" value="1"/>
</dbReference>
<feature type="binding site" evidence="4">
    <location>
        <position position="265"/>
    </location>
    <ligand>
        <name>Zn(2+)</name>
        <dbReference type="ChEBI" id="CHEBI:29105"/>
        <label>1</label>
    </ligand>
</feature>
<dbReference type="PROSITE" id="PS51845">
    <property type="entry name" value="PDEASE_I_2"/>
    <property type="match status" value="1"/>
</dbReference>
<evidence type="ECO:0000256" key="4">
    <source>
        <dbReference type="PIRSR" id="PIRSR623088-3"/>
    </source>
</evidence>
<dbReference type="PANTHER" id="PTHR11347">
    <property type="entry name" value="CYCLIC NUCLEOTIDE PHOSPHODIESTERASE"/>
    <property type="match status" value="1"/>
</dbReference>
<dbReference type="PROSITE" id="PS00126">
    <property type="entry name" value="PDEASE_I_1"/>
    <property type="match status" value="1"/>
</dbReference>
<evidence type="ECO:0000313" key="8">
    <source>
        <dbReference type="Proteomes" id="UP001530315"/>
    </source>
</evidence>
<feature type="binding site" evidence="4">
    <location>
        <position position="266"/>
    </location>
    <ligand>
        <name>Zn(2+)</name>
        <dbReference type="ChEBI" id="CHEBI:29105"/>
        <label>2</label>
    </ligand>
</feature>
<dbReference type="EC" id="3.1.4.-" evidence="5"/>
<evidence type="ECO:0000256" key="2">
    <source>
        <dbReference type="ARBA" id="ARBA00022801"/>
    </source>
</evidence>
<gene>
    <name evidence="7" type="ORF">ACHAW5_001242</name>
</gene>
<organism evidence="7 8">
    <name type="scientific">Stephanodiscus triporus</name>
    <dbReference type="NCBI Taxonomy" id="2934178"/>
    <lineage>
        <taxon>Eukaryota</taxon>
        <taxon>Sar</taxon>
        <taxon>Stramenopiles</taxon>
        <taxon>Ochrophyta</taxon>
        <taxon>Bacillariophyta</taxon>
        <taxon>Coscinodiscophyceae</taxon>
        <taxon>Thalassiosirophycidae</taxon>
        <taxon>Stephanodiscales</taxon>
        <taxon>Stephanodiscaceae</taxon>
        <taxon>Stephanodiscus</taxon>
    </lineage>
</organism>
<comment type="cofactor">
    <cofactor evidence="5">
        <name>a divalent metal cation</name>
        <dbReference type="ChEBI" id="CHEBI:60240"/>
    </cofactor>
    <text evidence="5">Binds 2 divalent metal cations per subunit. Site 1 may preferentially bind zinc ions, while site 2 has a preference for magnesium and/or manganese ions.</text>
</comment>